<dbReference type="AlphaFoldDB" id="A0A494YCP4"/>
<dbReference type="Pfam" id="PF13609">
    <property type="entry name" value="Porin_4"/>
    <property type="match status" value="1"/>
</dbReference>
<keyword evidence="3" id="KW-1185">Reference proteome</keyword>
<dbReference type="GO" id="GO:0016020">
    <property type="term" value="C:membrane"/>
    <property type="evidence" value="ECO:0007669"/>
    <property type="project" value="InterPro"/>
</dbReference>
<evidence type="ECO:0000259" key="1">
    <source>
        <dbReference type="Pfam" id="PF13609"/>
    </source>
</evidence>
<organism evidence="2 3">
    <name type="scientific">Pararobbsia silviterrae</name>
    <dbReference type="NCBI Taxonomy" id="1792498"/>
    <lineage>
        <taxon>Bacteria</taxon>
        <taxon>Pseudomonadati</taxon>
        <taxon>Pseudomonadota</taxon>
        <taxon>Betaproteobacteria</taxon>
        <taxon>Burkholderiales</taxon>
        <taxon>Burkholderiaceae</taxon>
        <taxon>Pararobbsia</taxon>
    </lineage>
</organism>
<dbReference type="SUPFAM" id="SSF56935">
    <property type="entry name" value="Porins"/>
    <property type="match status" value="1"/>
</dbReference>
<dbReference type="Gene3D" id="2.40.160.10">
    <property type="entry name" value="Porin"/>
    <property type="match status" value="1"/>
</dbReference>
<dbReference type="EMBL" id="RBZU01000002">
    <property type="protein sequence ID" value="RKP57774.1"/>
    <property type="molecule type" value="Genomic_DNA"/>
</dbReference>
<proteinExistence type="predicted"/>
<name>A0A494YCP4_9BURK</name>
<dbReference type="GO" id="GO:0015288">
    <property type="term" value="F:porin activity"/>
    <property type="evidence" value="ECO:0007669"/>
    <property type="project" value="InterPro"/>
</dbReference>
<dbReference type="InterPro" id="IPR023614">
    <property type="entry name" value="Porin_dom_sf"/>
</dbReference>
<evidence type="ECO:0000313" key="3">
    <source>
        <dbReference type="Proteomes" id="UP000270342"/>
    </source>
</evidence>
<dbReference type="Proteomes" id="UP000270342">
    <property type="component" value="Unassembled WGS sequence"/>
</dbReference>
<dbReference type="OrthoDB" id="9128752at2"/>
<feature type="domain" description="Porin" evidence="1">
    <location>
        <begin position="122"/>
        <end position="175"/>
    </location>
</feature>
<evidence type="ECO:0000313" key="2">
    <source>
        <dbReference type="EMBL" id="RKP57774.1"/>
    </source>
</evidence>
<dbReference type="RefSeq" id="WP_121085079.1">
    <property type="nucleotide sequence ID" value="NZ_RBZU01000002.1"/>
</dbReference>
<sequence>MRNSSRFAAEQLLNASQPFKIQYGEQIHHYFFAPLRKYAFTEKGVKRWYAPLLVGRKEGGRGFSAANFGEEASVHENIYTPPNQLVLVAHAYETMAIRVHVSVPGTFFIAAIFKSVGFEGPYVVATAAAAIMAGYYHANANHGNGNANLFTLATTYSLSKSVSLYSELGVVLNSKTSNVGLNDRYTDPYGANVADDPASGSANFRTSPDYGASQIGLIAGIVKRF</sequence>
<gene>
    <name evidence="2" type="ORF">D7S86_07530</name>
</gene>
<accession>A0A494YCP4</accession>
<reference evidence="2 3" key="1">
    <citation type="submission" date="2018-10" db="EMBL/GenBank/DDBJ databases">
        <title>Robbsia sp. DHC34, isolated from soil.</title>
        <authorList>
            <person name="Gao Z.-H."/>
            <person name="Qiu L.-H."/>
        </authorList>
    </citation>
    <scope>NUCLEOTIDE SEQUENCE [LARGE SCALE GENOMIC DNA]</scope>
    <source>
        <strain evidence="2 3">DHC34</strain>
    </source>
</reference>
<protein>
    <recommendedName>
        <fullName evidence="1">Porin domain-containing protein</fullName>
    </recommendedName>
</protein>
<comment type="caution">
    <text evidence="2">The sequence shown here is derived from an EMBL/GenBank/DDBJ whole genome shotgun (WGS) entry which is preliminary data.</text>
</comment>
<dbReference type="InterPro" id="IPR033900">
    <property type="entry name" value="Gram_neg_porin_domain"/>
</dbReference>